<keyword evidence="1" id="KW-0732">Signal</keyword>
<evidence type="ECO:0000256" key="1">
    <source>
        <dbReference type="SAM" id="SignalP"/>
    </source>
</evidence>
<dbReference type="PANTHER" id="PTHR37078:SF6">
    <property type="entry name" value="NODULE CYSTEINE-RICH (NCR) SECRETED PEPTIDE"/>
    <property type="match status" value="1"/>
</dbReference>
<dbReference type="PANTHER" id="PTHR37078">
    <property type="entry name" value="NODULE CYSTEINE-RICH (NCR) SECRETED PEPTIDE"/>
    <property type="match status" value="1"/>
</dbReference>
<evidence type="ECO:0000313" key="3">
    <source>
        <dbReference type="Proteomes" id="UP000233551"/>
    </source>
</evidence>
<dbReference type="AlphaFoldDB" id="A0A2I0JJ20"/>
<gene>
    <name evidence="2" type="ORF">CRG98_023695</name>
</gene>
<proteinExistence type="predicted"/>
<feature type="signal peptide" evidence="1">
    <location>
        <begin position="1"/>
        <end position="26"/>
    </location>
</feature>
<reference evidence="2 3" key="1">
    <citation type="submission" date="2017-11" db="EMBL/GenBank/DDBJ databases">
        <title>De-novo sequencing of pomegranate (Punica granatum L.) genome.</title>
        <authorList>
            <person name="Akparov Z."/>
            <person name="Amiraslanov A."/>
            <person name="Hajiyeva S."/>
            <person name="Abbasov M."/>
            <person name="Kaur K."/>
            <person name="Hamwieh A."/>
            <person name="Solovyev V."/>
            <person name="Salamov A."/>
            <person name="Braich B."/>
            <person name="Kosarev P."/>
            <person name="Mahmoud A."/>
            <person name="Hajiyev E."/>
            <person name="Babayeva S."/>
            <person name="Izzatullayeva V."/>
            <person name="Mammadov A."/>
            <person name="Mammadov A."/>
            <person name="Sharifova S."/>
            <person name="Ojaghi J."/>
            <person name="Eynullazada K."/>
            <person name="Bayramov B."/>
            <person name="Abdulazimova A."/>
            <person name="Shahmuradov I."/>
        </authorList>
    </citation>
    <scope>NUCLEOTIDE SEQUENCE [LARGE SCALE GENOMIC DNA]</scope>
    <source>
        <strain evidence="3">cv. AG2017</strain>
        <tissue evidence="2">Leaf</tissue>
    </source>
</reference>
<sequence length="99" mass="10728">MFLCNCKRRLSSLVILFLFVLTTISASSKSATAGVEARMLTSNFPNHQHPEHGSGDSITKIFNSLGIVCKCCSESGADCLTSWTGSCPDKLQCLPWKLS</sequence>
<feature type="chain" id="PRO_5014134868" evidence="1">
    <location>
        <begin position="27"/>
        <end position="99"/>
    </location>
</feature>
<protein>
    <submittedName>
        <fullName evidence="2">Uncharacterized protein</fullName>
    </submittedName>
</protein>
<dbReference type="EMBL" id="PGOL01001657">
    <property type="protein sequence ID" value="PKI55910.1"/>
    <property type="molecule type" value="Genomic_DNA"/>
</dbReference>
<evidence type="ECO:0000313" key="2">
    <source>
        <dbReference type="EMBL" id="PKI55910.1"/>
    </source>
</evidence>
<dbReference type="Proteomes" id="UP000233551">
    <property type="component" value="Unassembled WGS sequence"/>
</dbReference>
<accession>A0A2I0JJ20</accession>
<keyword evidence="3" id="KW-1185">Reference proteome</keyword>
<name>A0A2I0JJ20_PUNGR</name>
<organism evidence="2 3">
    <name type="scientific">Punica granatum</name>
    <name type="common">Pomegranate</name>
    <dbReference type="NCBI Taxonomy" id="22663"/>
    <lineage>
        <taxon>Eukaryota</taxon>
        <taxon>Viridiplantae</taxon>
        <taxon>Streptophyta</taxon>
        <taxon>Embryophyta</taxon>
        <taxon>Tracheophyta</taxon>
        <taxon>Spermatophyta</taxon>
        <taxon>Magnoliopsida</taxon>
        <taxon>eudicotyledons</taxon>
        <taxon>Gunneridae</taxon>
        <taxon>Pentapetalae</taxon>
        <taxon>rosids</taxon>
        <taxon>malvids</taxon>
        <taxon>Myrtales</taxon>
        <taxon>Lythraceae</taxon>
        <taxon>Punica</taxon>
    </lineage>
</organism>
<comment type="caution">
    <text evidence="2">The sequence shown here is derived from an EMBL/GenBank/DDBJ whole genome shotgun (WGS) entry which is preliminary data.</text>
</comment>